<keyword evidence="4" id="KW-1185">Reference proteome</keyword>
<evidence type="ECO:0000313" key="4">
    <source>
        <dbReference type="Proteomes" id="UP000472274"/>
    </source>
</evidence>
<dbReference type="AlphaFoldDB" id="A0A674K4R2"/>
<dbReference type="Ensembl" id="ENSTMTT00000028411.1">
    <property type="protein sequence ID" value="ENSTMTP00000027427.1"/>
    <property type="gene ID" value="ENSTMTG00000020005.1"/>
</dbReference>
<evidence type="ECO:0000259" key="2">
    <source>
        <dbReference type="Pfam" id="PF15096"/>
    </source>
</evidence>
<reference evidence="3" key="2">
    <citation type="submission" date="2025-09" db="UniProtKB">
        <authorList>
            <consortium name="Ensembl"/>
        </authorList>
    </citation>
    <scope>IDENTIFICATION</scope>
</reference>
<feature type="region of interest" description="Disordered" evidence="1">
    <location>
        <begin position="59"/>
        <end position="95"/>
    </location>
</feature>
<reference evidence="3" key="1">
    <citation type="submission" date="2025-08" db="UniProtKB">
        <authorList>
            <consortium name="Ensembl"/>
        </authorList>
    </citation>
    <scope>IDENTIFICATION</scope>
</reference>
<evidence type="ECO:0000313" key="3">
    <source>
        <dbReference type="Ensembl" id="ENSTMTP00000027427.1"/>
    </source>
</evidence>
<proteinExistence type="predicted"/>
<evidence type="ECO:0000256" key="1">
    <source>
        <dbReference type="SAM" id="MobiDB-lite"/>
    </source>
</evidence>
<protein>
    <recommendedName>
        <fullName evidence="2">G6b-B extracellular V-set Ig-like domain-containing protein</fullName>
    </recommendedName>
</protein>
<dbReference type="Proteomes" id="UP000472274">
    <property type="component" value="Unplaced"/>
</dbReference>
<name>A0A674K4R2_9SAUR</name>
<dbReference type="InParanoid" id="A0A674K4R2"/>
<feature type="domain" description="G6b-B extracellular V-set Ig-like" evidence="2">
    <location>
        <begin position="32"/>
        <end position="69"/>
    </location>
</feature>
<dbReference type="Pfam" id="PF15096">
    <property type="entry name" value="G6B"/>
    <property type="match status" value="1"/>
</dbReference>
<accession>A0A674K4R2</accession>
<sequence>MATPLLISKEGLLGSQGDPSMNVPHPRASCISTLIWQWIPRYPVCAGVSGGIKTIYTESTSPTPTSPGAYSAPVSLSQSMRPPLGRGSWVPAAQNSDAPGLGWGAKGEPGCHGGGRLGALSLD</sequence>
<dbReference type="InterPro" id="IPR048308">
    <property type="entry name" value="G6B_V-set"/>
</dbReference>
<organism evidence="3 4">
    <name type="scientific">Terrapene triunguis</name>
    <name type="common">Three-toed box turtle</name>
    <dbReference type="NCBI Taxonomy" id="2587831"/>
    <lineage>
        <taxon>Eukaryota</taxon>
        <taxon>Metazoa</taxon>
        <taxon>Chordata</taxon>
        <taxon>Craniata</taxon>
        <taxon>Vertebrata</taxon>
        <taxon>Euteleostomi</taxon>
        <taxon>Archelosauria</taxon>
        <taxon>Testudinata</taxon>
        <taxon>Testudines</taxon>
        <taxon>Cryptodira</taxon>
        <taxon>Durocryptodira</taxon>
        <taxon>Testudinoidea</taxon>
        <taxon>Emydidae</taxon>
        <taxon>Terrapene</taxon>
    </lineage>
</organism>